<keyword evidence="3" id="KW-1185">Reference proteome</keyword>
<dbReference type="Gene3D" id="1.25.40.20">
    <property type="entry name" value="Ankyrin repeat-containing domain"/>
    <property type="match status" value="1"/>
</dbReference>
<evidence type="ECO:0000313" key="2">
    <source>
        <dbReference type="EMBL" id="CAH0375514.1"/>
    </source>
</evidence>
<dbReference type="InterPro" id="IPR036770">
    <property type="entry name" value="Ankyrin_rpt-contain_sf"/>
</dbReference>
<gene>
    <name evidence="2" type="ORF">PECAL_5P00350</name>
</gene>
<evidence type="ECO:0000313" key="3">
    <source>
        <dbReference type="Proteomes" id="UP000789595"/>
    </source>
</evidence>
<proteinExistence type="predicted"/>
<accession>A0A8J2SYM0</accession>
<dbReference type="EMBL" id="CAKKNE010000005">
    <property type="protein sequence ID" value="CAH0375514.1"/>
    <property type="molecule type" value="Genomic_DNA"/>
</dbReference>
<comment type="caution">
    <text evidence="2">The sequence shown here is derived from an EMBL/GenBank/DDBJ whole genome shotgun (WGS) entry which is preliminary data.</text>
</comment>
<dbReference type="SUPFAM" id="SSF48403">
    <property type="entry name" value="Ankyrin repeat"/>
    <property type="match status" value="1"/>
</dbReference>
<sequence>MNESQTAARAAPLVGPYPIDEEALRKLKRLHDDGAIDDYTFRCMKAAALGLTRKAARTRLSLLHLPADVLSKIASHAVVPALVVAAGKDLEARTALRKGTDVAERSRYGGVGLTVREAEHILRTTYRAPHANLASRRAAGRTLGLVTSLAARNDGFFAEKFFVGFELVSPLVAYGADLDASIGPSGKHPLHFLAVYAPGEAMKFARLLLAAGRDIDPKCDIGTTPLCWCLTAGRLTKAHYQLATFLIENGCDVLKAHRGWNRALVVHNPPGVQGPMLMDILRREPRTTTNLRFTQYFREKLLHAGGFRFPSAARFPPPGTSAVDSCRPM</sequence>
<dbReference type="InterPro" id="IPR018649">
    <property type="entry name" value="SHOCT"/>
</dbReference>
<evidence type="ECO:0000259" key="1">
    <source>
        <dbReference type="Pfam" id="PF09851"/>
    </source>
</evidence>
<reference evidence="2" key="1">
    <citation type="submission" date="2021-11" db="EMBL/GenBank/DDBJ databases">
        <authorList>
            <consortium name="Genoscope - CEA"/>
            <person name="William W."/>
        </authorList>
    </citation>
    <scope>NUCLEOTIDE SEQUENCE</scope>
</reference>
<protein>
    <recommendedName>
        <fullName evidence="1">SHOCT domain-containing protein</fullName>
    </recommendedName>
</protein>
<organism evidence="2 3">
    <name type="scientific">Pelagomonas calceolata</name>
    <dbReference type="NCBI Taxonomy" id="35677"/>
    <lineage>
        <taxon>Eukaryota</taxon>
        <taxon>Sar</taxon>
        <taxon>Stramenopiles</taxon>
        <taxon>Ochrophyta</taxon>
        <taxon>Pelagophyceae</taxon>
        <taxon>Pelagomonadales</taxon>
        <taxon>Pelagomonadaceae</taxon>
        <taxon>Pelagomonas</taxon>
    </lineage>
</organism>
<dbReference type="AlphaFoldDB" id="A0A8J2SYM0"/>
<dbReference type="Proteomes" id="UP000789595">
    <property type="component" value="Unassembled WGS sequence"/>
</dbReference>
<feature type="domain" description="SHOCT" evidence="1">
    <location>
        <begin position="22"/>
        <end position="48"/>
    </location>
</feature>
<name>A0A8J2SYM0_9STRA</name>
<dbReference type="Pfam" id="PF09851">
    <property type="entry name" value="SHOCT"/>
    <property type="match status" value="1"/>
</dbReference>